<dbReference type="Proteomes" id="UP000772618">
    <property type="component" value="Unassembled WGS sequence"/>
</dbReference>
<keyword evidence="2" id="KW-1185">Reference proteome</keyword>
<organism evidence="1 2">
    <name type="scientific">Chryseosolibacter indicus</name>
    <dbReference type="NCBI Taxonomy" id="2782351"/>
    <lineage>
        <taxon>Bacteria</taxon>
        <taxon>Pseudomonadati</taxon>
        <taxon>Bacteroidota</taxon>
        <taxon>Cytophagia</taxon>
        <taxon>Cytophagales</taxon>
        <taxon>Chryseotaleaceae</taxon>
        <taxon>Chryseosolibacter</taxon>
    </lineage>
</organism>
<evidence type="ECO:0000313" key="2">
    <source>
        <dbReference type="Proteomes" id="UP000772618"/>
    </source>
</evidence>
<gene>
    <name evidence="1" type="ORF">KK060_01385</name>
</gene>
<sequence length="132" mass="15487">MSKLQCKCGFVIHDYQVDIPYKGAIIPNGPFFDFFDKVQEGIESFVEATKQGRRKEWIEERLSGSTYSTDITDKQLMGEIFGQYYFDLRRLIYQCENCGRIWIQQNNSTAFVPFLPDADNWKNILFDDSEVE</sequence>
<dbReference type="EMBL" id="JAHESD010000002">
    <property type="protein sequence ID" value="MBT1701910.1"/>
    <property type="molecule type" value="Genomic_DNA"/>
</dbReference>
<proteinExistence type="predicted"/>
<evidence type="ECO:0000313" key="1">
    <source>
        <dbReference type="EMBL" id="MBT1701910.1"/>
    </source>
</evidence>
<protein>
    <submittedName>
        <fullName evidence="1">Uncharacterized protein</fullName>
    </submittedName>
</protein>
<dbReference type="RefSeq" id="WP_254151606.1">
    <property type="nucleotide sequence ID" value="NZ_JAHESD010000002.1"/>
</dbReference>
<comment type="caution">
    <text evidence="1">The sequence shown here is derived from an EMBL/GenBank/DDBJ whole genome shotgun (WGS) entry which is preliminary data.</text>
</comment>
<reference evidence="1 2" key="1">
    <citation type="submission" date="2021-05" db="EMBL/GenBank/DDBJ databases">
        <title>A Polyphasic approach of four new species of the genus Ohtaekwangia: Ohtaekwangia histidinii sp. nov., Ohtaekwangia cretensis sp. nov., Ohtaekwangia indiensis sp. nov., Ohtaekwangia reichenbachii sp. nov. from diverse environment.</title>
        <authorList>
            <person name="Octaviana S."/>
        </authorList>
    </citation>
    <scope>NUCLEOTIDE SEQUENCE [LARGE SCALE GENOMIC DNA]</scope>
    <source>
        <strain evidence="1 2">PWU20</strain>
    </source>
</reference>
<name>A0ABS5VKD7_9BACT</name>
<accession>A0ABS5VKD7</accession>